<keyword evidence="3" id="KW-1185">Reference proteome</keyword>
<dbReference type="Pfam" id="PF11195">
    <property type="entry name" value="Tad2-like"/>
    <property type="match status" value="1"/>
</dbReference>
<reference evidence="3" key="1">
    <citation type="journal article" date="2019" name="Int. J. Syst. Evol. Microbiol.">
        <title>The Global Catalogue of Microorganisms (GCM) 10K type strain sequencing project: providing services to taxonomists for standard genome sequencing and annotation.</title>
        <authorList>
            <consortium name="The Broad Institute Genomics Platform"/>
            <consortium name="The Broad Institute Genome Sequencing Center for Infectious Disease"/>
            <person name="Wu L."/>
            <person name="Ma J."/>
        </authorList>
    </citation>
    <scope>NUCLEOTIDE SEQUENCE [LARGE SCALE GENOMIC DNA]</scope>
    <source>
        <strain evidence="3">JCM 16702</strain>
    </source>
</reference>
<dbReference type="InterPro" id="IPR021361">
    <property type="entry name" value="Tad2-like_dom"/>
</dbReference>
<protein>
    <recommendedName>
        <fullName evidence="1">Thoeris anti-defense 2-like domain-containing protein</fullName>
    </recommendedName>
</protein>
<gene>
    <name evidence="2" type="ORF">GCM10022214_47900</name>
</gene>
<dbReference type="Proteomes" id="UP001500683">
    <property type="component" value="Unassembled WGS sequence"/>
</dbReference>
<evidence type="ECO:0000313" key="3">
    <source>
        <dbReference type="Proteomes" id="UP001500683"/>
    </source>
</evidence>
<name>A0ABP7W7Y7_9ACTN</name>
<comment type="caution">
    <text evidence="2">The sequence shown here is derived from an EMBL/GenBank/DDBJ whole genome shotgun (WGS) entry which is preliminary data.</text>
</comment>
<proteinExistence type="predicted"/>
<dbReference type="EMBL" id="BAAAZG010000035">
    <property type="protein sequence ID" value="GAA4082939.1"/>
    <property type="molecule type" value="Genomic_DNA"/>
</dbReference>
<accession>A0ABP7W7Y7</accession>
<evidence type="ECO:0000313" key="2">
    <source>
        <dbReference type="EMBL" id="GAA4082939.1"/>
    </source>
</evidence>
<evidence type="ECO:0000259" key="1">
    <source>
        <dbReference type="Pfam" id="PF11195"/>
    </source>
</evidence>
<sequence>MAVRSVGGADREAGEGAVLRHADFLGLRRGDVPGMDDRCRADAEARLVLRGVDGAFLSWQPTVSDVLAEDWRIPDGGK</sequence>
<organism evidence="2 3">
    <name type="scientific">Actinomadura miaoliensis</name>
    <dbReference type="NCBI Taxonomy" id="430685"/>
    <lineage>
        <taxon>Bacteria</taxon>
        <taxon>Bacillati</taxon>
        <taxon>Actinomycetota</taxon>
        <taxon>Actinomycetes</taxon>
        <taxon>Streptosporangiales</taxon>
        <taxon>Thermomonosporaceae</taxon>
        <taxon>Actinomadura</taxon>
    </lineage>
</organism>
<feature type="domain" description="Thoeris anti-defense 2-like" evidence="1">
    <location>
        <begin position="43"/>
        <end position="73"/>
    </location>
</feature>